<protein>
    <submittedName>
        <fullName evidence="1">Uncharacterized protein</fullName>
    </submittedName>
</protein>
<dbReference type="EMBL" id="OU466857">
    <property type="protein sequence ID" value="CAH2035479.1"/>
    <property type="molecule type" value="Genomic_DNA"/>
</dbReference>
<proteinExistence type="predicted"/>
<gene>
    <name evidence="1" type="ORF">TAV2_LOCUS231</name>
</gene>
<organism evidence="1 2">
    <name type="scientific">Thlaspi arvense</name>
    <name type="common">Field penny-cress</name>
    <dbReference type="NCBI Taxonomy" id="13288"/>
    <lineage>
        <taxon>Eukaryota</taxon>
        <taxon>Viridiplantae</taxon>
        <taxon>Streptophyta</taxon>
        <taxon>Embryophyta</taxon>
        <taxon>Tracheophyta</taxon>
        <taxon>Spermatophyta</taxon>
        <taxon>Magnoliopsida</taxon>
        <taxon>eudicotyledons</taxon>
        <taxon>Gunneridae</taxon>
        <taxon>Pentapetalae</taxon>
        <taxon>rosids</taxon>
        <taxon>malvids</taxon>
        <taxon>Brassicales</taxon>
        <taxon>Brassicaceae</taxon>
        <taxon>Thlaspideae</taxon>
        <taxon>Thlaspi</taxon>
    </lineage>
</organism>
<name>A0AAU9RCI7_THLAR</name>
<accession>A0AAU9RCI7</accession>
<sequence length="91" mass="10348">MDLDSQRKPESKLMSLVTQAKISSYSDQEPESDFNFTSLLDETLRLKPNPKLISLFRQTVYVIISINSESKKLIGIACLEKPTVLYIPLTK</sequence>
<evidence type="ECO:0000313" key="2">
    <source>
        <dbReference type="Proteomes" id="UP000836841"/>
    </source>
</evidence>
<dbReference type="AlphaFoldDB" id="A0AAU9RCI7"/>
<dbReference type="Proteomes" id="UP000836841">
    <property type="component" value="Chromosome 1"/>
</dbReference>
<feature type="non-terminal residue" evidence="1">
    <location>
        <position position="1"/>
    </location>
</feature>
<keyword evidence="2" id="KW-1185">Reference proteome</keyword>
<reference evidence="1 2" key="1">
    <citation type="submission" date="2022-03" db="EMBL/GenBank/DDBJ databases">
        <authorList>
            <person name="Nunn A."/>
            <person name="Chopra R."/>
            <person name="Nunn A."/>
            <person name="Contreras Garrido A."/>
        </authorList>
    </citation>
    <scope>NUCLEOTIDE SEQUENCE [LARGE SCALE GENOMIC DNA]</scope>
</reference>
<evidence type="ECO:0000313" key="1">
    <source>
        <dbReference type="EMBL" id="CAH2035479.1"/>
    </source>
</evidence>